<organism evidence="2 3">
    <name type="scientific">Aspergillus nanangensis</name>
    <dbReference type="NCBI Taxonomy" id="2582783"/>
    <lineage>
        <taxon>Eukaryota</taxon>
        <taxon>Fungi</taxon>
        <taxon>Dikarya</taxon>
        <taxon>Ascomycota</taxon>
        <taxon>Pezizomycotina</taxon>
        <taxon>Eurotiomycetes</taxon>
        <taxon>Eurotiomycetidae</taxon>
        <taxon>Eurotiales</taxon>
        <taxon>Aspergillaceae</taxon>
        <taxon>Aspergillus</taxon>
        <taxon>Aspergillus subgen. Circumdati</taxon>
    </lineage>
</organism>
<feature type="region of interest" description="Disordered" evidence="1">
    <location>
        <begin position="36"/>
        <end position="175"/>
    </location>
</feature>
<sequence length="175" mass="20257">MELIAVKVGFSYHSFLLLSADLIQKAKVRKAYAKVKAEELASAPSKSVYDRADEEIEEKDGLSPEDSATLELHPDRQAMLNEPEPERPPRPERSQDRDAQNRRGRRQKPSAFAKEMAIAEQRRQETQRRQEERDFKQKNREATARARRPDQHGKRRLGRESQALLDRVQRVVGQS</sequence>
<dbReference type="PANTHER" id="PTHR41805:SF1">
    <property type="entry name" value="RRNA-PROCESSING PROTEIN FYV7"/>
    <property type="match status" value="1"/>
</dbReference>
<proteinExistence type="predicted"/>
<dbReference type="EMBL" id="VCAU01000151">
    <property type="protein sequence ID" value="KAF9883722.1"/>
    <property type="molecule type" value="Genomic_DNA"/>
</dbReference>
<feature type="compositionally biased region" description="Basic and acidic residues" evidence="1">
    <location>
        <begin position="120"/>
        <end position="152"/>
    </location>
</feature>
<gene>
    <name evidence="2" type="ORF">FE257_003014</name>
</gene>
<dbReference type="Proteomes" id="UP001194746">
    <property type="component" value="Unassembled WGS sequence"/>
</dbReference>
<dbReference type="PANTHER" id="PTHR41805">
    <property type="entry name" value="EXPRESSED PROTEIN"/>
    <property type="match status" value="1"/>
</dbReference>
<protein>
    <submittedName>
        <fullName evidence="2">Uncharacterized protein</fullName>
    </submittedName>
</protein>
<evidence type="ECO:0000313" key="2">
    <source>
        <dbReference type="EMBL" id="KAF9883722.1"/>
    </source>
</evidence>
<dbReference type="AlphaFoldDB" id="A0AAD4GNR6"/>
<feature type="compositionally biased region" description="Basic and acidic residues" evidence="1">
    <location>
        <begin position="84"/>
        <end position="101"/>
    </location>
</feature>
<reference evidence="2" key="2">
    <citation type="submission" date="2020-02" db="EMBL/GenBank/DDBJ databases">
        <authorList>
            <person name="Gilchrist C.L.M."/>
            <person name="Chooi Y.-H."/>
        </authorList>
    </citation>
    <scope>NUCLEOTIDE SEQUENCE</scope>
    <source>
        <strain evidence="2">MST-FP2251</strain>
    </source>
</reference>
<evidence type="ECO:0000313" key="3">
    <source>
        <dbReference type="Proteomes" id="UP001194746"/>
    </source>
</evidence>
<accession>A0AAD4GNR6</accession>
<keyword evidence="3" id="KW-1185">Reference proteome</keyword>
<evidence type="ECO:0000256" key="1">
    <source>
        <dbReference type="SAM" id="MobiDB-lite"/>
    </source>
</evidence>
<name>A0AAD4GNR6_ASPNN</name>
<comment type="caution">
    <text evidence="2">The sequence shown here is derived from an EMBL/GenBank/DDBJ whole genome shotgun (WGS) entry which is preliminary data.</text>
</comment>
<reference evidence="2" key="1">
    <citation type="journal article" date="2019" name="Beilstein J. Org. Chem.">
        <title>Nanangenines: drimane sesquiterpenoids as the dominant metabolite cohort of a novel Australian fungus, Aspergillus nanangensis.</title>
        <authorList>
            <person name="Lacey H.J."/>
            <person name="Gilchrist C.L.M."/>
            <person name="Crombie A."/>
            <person name="Kalaitzis J.A."/>
            <person name="Vuong D."/>
            <person name="Rutledge P.J."/>
            <person name="Turner P."/>
            <person name="Pitt J.I."/>
            <person name="Lacey E."/>
            <person name="Chooi Y.H."/>
            <person name="Piggott A.M."/>
        </authorList>
    </citation>
    <scope>NUCLEOTIDE SEQUENCE</scope>
    <source>
        <strain evidence="2">MST-FP2251</strain>
    </source>
</reference>